<organism evidence="2 3">
    <name type="scientific">Portunus trituberculatus</name>
    <name type="common">Swimming crab</name>
    <name type="synonym">Neptunus trituberculatus</name>
    <dbReference type="NCBI Taxonomy" id="210409"/>
    <lineage>
        <taxon>Eukaryota</taxon>
        <taxon>Metazoa</taxon>
        <taxon>Ecdysozoa</taxon>
        <taxon>Arthropoda</taxon>
        <taxon>Crustacea</taxon>
        <taxon>Multicrustacea</taxon>
        <taxon>Malacostraca</taxon>
        <taxon>Eumalacostraca</taxon>
        <taxon>Eucarida</taxon>
        <taxon>Decapoda</taxon>
        <taxon>Pleocyemata</taxon>
        <taxon>Brachyura</taxon>
        <taxon>Eubrachyura</taxon>
        <taxon>Portunoidea</taxon>
        <taxon>Portunidae</taxon>
        <taxon>Portuninae</taxon>
        <taxon>Portunus</taxon>
    </lineage>
</organism>
<dbReference type="Proteomes" id="UP000324222">
    <property type="component" value="Unassembled WGS sequence"/>
</dbReference>
<gene>
    <name evidence="2" type="ORF">E2C01_082355</name>
</gene>
<evidence type="ECO:0000313" key="2">
    <source>
        <dbReference type="EMBL" id="MPC87493.1"/>
    </source>
</evidence>
<evidence type="ECO:0000256" key="1">
    <source>
        <dbReference type="SAM" id="MobiDB-lite"/>
    </source>
</evidence>
<evidence type="ECO:0000313" key="3">
    <source>
        <dbReference type="Proteomes" id="UP000324222"/>
    </source>
</evidence>
<name>A0A5B7IZ06_PORTR</name>
<feature type="region of interest" description="Disordered" evidence="1">
    <location>
        <begin position="1"/>
        <end position="34"/>
    </location>
</feature>
<dbReference type="EMBL" id="VSRR010074681">
    <property type="protein sequence ID" value="MPC87493.1"/>
    <property type="molecule type" value="Genomic_DNA"/>
</dbReference>
<dbReference type="AlphaFoldDB" id="A0A5B7IZ06"/>
<accession>A0A5B7IZ06</accession>
<reference evidence="2 3" key="1">
    <citation type="submission" date="2019-05" db="EMBL/GenBank/DDBJ databases">
        <title>Another draft genome of Portunus trituberculatus and its Hox gene families provides insights of decapod evolution.</title>
        <authorList>
            <person name="Jeong J.-H."/>
            <person name="Song I."/>
            <person name="Kim S."/>
            <person name="Choi T."/>
            <person name="Kim D."/>
            <person name="Ryu S."/>
            <person name="Kim W."/>
        </authorList>
    </citation>
    <scope>NUCLEOTIDE SEQUENCE [LARGE SCALE GENOMIC DNA]</scope>
    <source>
        <tissue evidence="2">Muscle</tissue>
    </source>
</reference>
<comment type="caution">
    <text evidence="2">The sequence shown here is derived from an EMBL/GenBank/DDBJ whole genome shotgun (WGS) entry which is preliminary data.</text>
</comment>
<proteinExistence type="predicted"/>
<protein>
    <submittedName>
        <fullName evidence="2">Uncharacterized protein</fullName>
    </submittedName>
</protein>
<keyword evidence="3" id="KW-1185">Reference proteome</keyword>
<sequence length="73" mass="8132">MMSKETPKRPPPPHPEPPTTLEGGATPQEQFESNYQEAYLLIDRGITFVTEGHNAQASTSQYLSASFQIQLIK</sequence>
<feature type="compositionally biased region" description="Pro residues" evidence="1">
    <location>
        <begin position="9"/>
        <end position="18"/>
    </location>
</feature>